<dbReference type="SUPFAM" id="SSF48403">
    <property type="entry name" value="Ankyrin repeat"/>
    <property type="match status" value="1"/>
</dbReference>
<dbReference type="Gene3D" id="1.25.40.20">
    <property type="entry name" value="Ankyrin repeat-containing domain"/>
    <property type="match status" value="1"/>
</dbReference>
<keyword evidence="1" id="KW-0677">Repeat</keyword>
<feature type="repeat" description="ANK" evidence="3">
    <location>
        <begin position="63"/>
        <end position="95"/>
    </location>
</feature>
<dbReference type="InterPro" id="IPR036770">
    <property type="entry name" value="Ankyrin_rpt-contain_sf"/>
</dbReference>
<protein>
    <submittedName>
        <fullName evidence="4">Uncharacterized protein</fullName>
    </submittedName>
</protein>
<dbReference type="PANTHER" id="PTHR24161:SF106">
    <property type="entry name" value="USHER SYNDROME TYPE-1G PROTEIN-LIKE"/>
    <property type="match status" value="1"/>
</dbReference>
<evidence type="ECO:0000256" key="2">
    <source>
        <dbReference type="ARBA" id="ARBA00023043"/>
    </source>
</evidence>
<name>A0A3B4ZJE2_9TELE</name>
<dbReference type="GeneTree" id="ENSGT01120000275016"/>
<organism evidence="4">
    <name type="scientific">Stegastes partitus</name>
    <name type="common">bicolor damselfish</name>
    <dbReference type="NCBI Taxonomy" id="144197"/>
    <lineage>
        <taxon>Eukaryota</taxon>
        <taxon>Metazoa</taxon>
        <taxon>Chordata</taxon>
        <taxon>Craniata</taxon>
        <taxon>Vertebrata</taxon>
        <taxon>Euteleostomi</taxon>
        <taxon>Actinopterygii</taxon>
        <taxon>Neopterygii</taxon>
        <taxon>Teleostei</taxon>
        <taxon>Neoteleostei</taxon>
        <taxon>Acanthomorphata</taxon>
        <taxon>Ovalentaria</taxon>
        <taxon>Pomacentridae</taxon>
        <taxon>Stegastes</taxon>
    </lineage>
</organism>
<evidence type="ECO:0000313" key="4">
    <source>
        <dbReference type="Ensembl" id="ENSSPAP00000001747.1"/>
    </source>
</evidence>
<sequence length="169" mass="18651">RFVVCDEDSTSASSLMVSVTARVSQSVIHAPAAKQRRKLCVNPLMCRFTAVSSRGDPDRCDIWGNTPLHLAAANGHHNCLSFLVAFGANVWTLDNDYHTPLDMAASKSHMDCVRYLDSIAAKQITLNPKLVGKLKDRAFRAAERRIKECANQHVPSSVPTFVTNTEKQI</sequence>
<dbReference type="PANTHER" id="PTHR24161">
    <property type="entry name" value="ANK_REP_REGION DOMAIN-CONTAINING PROTEIN-RELATED"/>
    <property type="match status" value="1"/>
</dbReference>
<evidence type="ECO:0000256" key="3">
    <source>
        <dbReference type="PROSITE-ProRule" id="PRU00023"/>
    </source>
</evidence>
<dbReference type="AlphaFoldDB" id="A0A3B4ZJE2"/>
<dbReference type="STRING" id="144197.ENSSPAP00000001747"/>
<keyword evidence="2 3" id="KW-0040">ANK repeat</keyword>
<evidence type="ECO:0000256" key="1">
    <source>
        <dbReference type="ARBA" id="ARBA00022737"/>
    </source>
</evidence>
<accession>A0A3B4ZJE2</accession>
<dbReference type="Pfam" id="PF12796">
    <property type="entry name" value="Ank_2"/>
    <property type="match status" value="1"/>
</dbReference>
<dbReference type="InterPro" id="IPR002110">
    <property type="entry name" value="Ankyrin_rpt"/>
</dbReference>
<dbReference type="PROSITE" id="PS50088">
    <property type="entry name" value="ANK_REPEAT"/>
    <property type="match status" value="1"/>
</dbReference>
<dbReference type="PROSITE" id="PS50297">
    <property type="entry name" value="ANK_REP_REGION"/>
    <property type="match status" value="1"/>
</dbReference>
<dbReference type="SMART" id="SM00248">
    <property type="entry name" value="ANK"/>
    <property type="match status" value="2"/>
</dbReference>
<proteinExistence type="predicted"/>
<dbReference type="Ensembl" id="ENSSPAT00000001779.1">
    <property type="protein sequence ID" value="ENSSPAP00000001747.1"/>
    <property type="gene ID" value="ENSSPAG00000001333.1"/>
</dbReference>
<reference evidence="4" key="1">
    <citation type="submission" date="2023-09" db="UniProtKB">
        <authorList>
            <consortium name="Ensembl"/>
        </authorList>
    </citation>
    <scope>IDENTIFICATION</scope>
</reference>